<dbReference type="Proteomes" id="UP000799439">
    <property type="component" value="Unassembled WGS sequence"/>
</dbReference>
<dbReference type="EMBL" id="ML996081">
    <property type="protein sequence ID" value="KAF2157954.1"/>
    <property type="molecule type" value="Genomic_DNA"/>
</dbReference>
<evidence type="ECO:0000259" key="1">
    <source>
        <dbReference type="PROSITE" id="PS50263"/>
    </source>
</evidence>
<dbReference type="GO" id="GO:0030163">
    <property type="term" value="P:protein catabolic process"/>
    <property type="evidence" value="ECO:0007669"/>
    <property type="project" value="TreeGrafter"/>
</dbReference>
<dbReference type="Gene3D" id="3.60.110.10">
    <property type="entry name" value="Carbon-nitrogen hydrolase"/>
    <property type="match status" value="1"/>
</dbReference>
<dbReference type="InterPro" id="IPR003010">
    <property type="entry name" value="C-N_Hydrolase"/>
</dbReference>
<dbReference type="Pfam" id="PF00795">
    <property type="entry name" value="CN_hydrolase"/>
    <property type="match status" value="1"/>
</dbReference>
<evidence type="ECO:0000313" key="2">
    <source>
        <dbReference type="EMBL" id="KAF2157954.1"/>
    </source>
</evidence>
<accession>A0A9P4JFN5</accession>
<keyword evidence="3" id="KW-1185">Reference proteome</keyword>
<evidence type="ECO:0000313" key="3">
    <source>
        <dbReference type="Proteomes" id="UP000799439"/>
    </source>
</evidence>
<dbReference type="InterPro" id="IPR036526">
    <property type="entry name" value="C-N_Hydrolase_sf"/>
</dbReference>
<dbReference type="GO" id="GO:0008418">
    <property type="term" value="F:protein-N-terminal asparagine amidohydrolase activity"/>
    <property type="evidence" value="ECO:0007669"/>
    <property type="project" value="InterPro"/>
</dbReference>
<gene>
    <name evidence="2" type="ORF">K461DRAFT_317968</name>
</gene>
<reference evidence="2" key="1">
    <citation type="journal article" date="2020" name="Stud. Mycol.">
        <title>101 Dothideomycetes genomes: a test case for predicting lifestyles and emergence of pathogens.</title>
        <authorList>
            <person name="Haridas S."/>
            <person name="Albert R."/>
            <person name="Binder M."/>
            <person name="Bloem J."/>
            <person name="Labutti K."/>
            <person name="Salamov A."/>
            <person name="Andreopoulos B."/>
            <person name="Baker S."/>
            <person name="Barry K."/>
            <person name="Bills G."/>
            <person name="Bluhm B."/>
            <person name="Cannon C."/>
            <person name="Castanera R."/>
            <person name="Culley D."/>
            <person name="Daum C."/>
            <person name="Ezra D."/>
            <person name="Gonzalez J."/>
            <person name="Henrissat B."/>
            <person name="Kuo A."/>
            <person name="Liang C."/>
            <person name="Lipzen A."/>
            <person name="Lutzoni F."/>
            <person name="Magnuson J."/>
            <person name="Mondo S."/>
            <person name="Nolan M."/>
            <person name="Ohm R."/>
            <person name="Pangilinan J."/>
            <person name="Park H.-J."/>
            <person name="Ramirez L."/>
            <person name="Alfaro M."/>
            <person name="Sun H."/>
            <person name="Tritt A."/>
            <person name="Yoshinaga Y."/>
            <person name="Zwiers L.-H."/>
            <person name="Turgeon B."/>
            <person name="Goodwin S."/>
            <person name="Spatafora J."/>
            <person name="Crous P."/>
            <person name="Grigoriev I."/>
        </authorList>
    </citation>
    <scope>NUCLEOTIDE SEQUENCE</scope>
    <source>
        <strain evidence="2">CBS 260.36</strain>
    </source>
</reference>
<dbReference type="SUPFAM" id="SSF56317">
    <property type="entry name" value="Carbon-nitrogen hydrolase"/>
    <property type="match status" value="1"/>
</dbReference>
<dbReference type="PANTHER" id="PTHR11750:SF26">
    <property type="entry name" value="PROTEIN N-TERMINAL AMIDASE"/>
    <property type="match status" value="1"/>
</dbReference>
<dbReference type="PROSITE" id="PS50263">
    <property type="entry name" value="CN_HYDROLASE"/>
    <property type="match status" value="1"/>
</dbReference>
<organism evidence="2 3">
    <name type="scientific">Myriangium duriaei CBS 260.36</name>
    <dbReference type="NCBI Taxonomy" id="1168546"/>
    <lineage>
        <taxon>Eukaryota</taxon>
        <taxon>Fungi</taxon>
        <taxon>Dikarya</taxon>
        <taxon>Ascomycota</taxon>
        <taxon>Pezizomycotina</taxon>
        <taxon>Dothideomycetes</taxon>
        <taxon>Dothideomycetidae</taxon>
        <taxon>Myriangiales</taxon>
        <taxon>Myriangiaceae</taxon>
        <taxon>Myriangium</taxon>
    </lineage>
</organism>
<proteinExistence type="predicted"/>
<dbReference type="GO" id="GO:0070773">
    <property type="term" value="F:protein-N-terminal glutamine amidohydrolase activity"/>
    <property type="evidence" value="ECO:0007669"/>
    <property type="project" value="InterPro"/>
</dbReference>
<dbReference type="OrthoDB" id="201515at2759"/>
<dbReference type="PANTHER" id="PTHR11750">
    <property type="entry name" value="PROTEIN N-TERMINAL AMIDASE"/>
    <property type="match status" value="1"/>
</dbReference>
<dbReference type="AlphaFoldDB" id="A0A9P4JFN5"/>
<name>A0A9P4JFN5_9PEZI</name>
<feature type="domain" description="CN hydrolase" evidence="1">
    <location>
        <begin position="1"/>
        <end position="295"/>
    </location>
</feature>
<keyword evidence="2" id="KW-0378">Hydrolase</keyword>
<comment type="caution">
    <text evidence="2">The sequence shown here is derived from an EMBL/GenBank/DDBJ whole genome shotgun (WGS) entry which is preliminary data.</text>
</comment>
<sequence length="311" mass="33801">MKIATLQVAPELGKRDKNIRRADEILANHDLSSVDLLVLPEMAFSGYNFPSLETIKPYLEPTTAGPSTDWARATAARLGCHVCIGYPEASTEQPETNYNAQVIVSPAGAVVCHYRKSFLYYTDETWAAEGGGFAAAVVPAFGAFETVVTGICMDINPYKFQAAWDEYEFATYGMQAGARLVVLSTAWLTSLPTEELLGNAKTPDYDTINYWLNRFTPLMQRKDGEQVIVVFANRCGLEPGQVHGVTTAVDPNGESVVGYAGSSCIMGFSNGLVRIWNILGRAKEGLLLIDTELPPVMEVPVTADATNDDKA</sequence>
<protein>
    <submittedName>
        <fullName evidence="2">Carbon-nitrogen hydrolase</fullName>
    </submittedName>
</protein>
<dbReference type="InterPro" id="IPR039703">
    <property type="entry name" value="Nta1"/>
</dbReference>